<dbReference type="AlphaFoldDB" id="A0A8H4LAI4"/>
<evidence type="ECO:0000313" key="1">
    <source>
        <dbReference type="EMBL" id="KAF4464573.1"/>
    </source>
</evidence>
<accession>A0A8H4LAI4</accession>
<dbReference type="EMBL" id="JAADYS010001172">
    <property type="protein sequence ID" value="KAF4464573.1"/>
    <property type="molecule type" value="Genomic_DNA"/>
</dbReference>
<sequence length="416" mass="46925">MSSSTRPVDAWRPRVMHAEEFGRVMDQALCNYYPPRHESHLRRPYHRMRVLIVLWEGDIQSDGSGIGNQARRVYELFDQVFKYIVEPLVLKTTDRNPEATLERKLHQMLDDLEDNDLAVIYYIGHGNQVSSPGDQSLHFHLTTPGDLSRKHPNQSLDFHALRANIINTSAADVLILLDCGATAGGAIGPRKELIAASAFNQTASINTGPTSFTSVLVEQLSDAVTHNRILSTAQLYKAMATRLMVSLEETPYFLQNCGENRLPIMLAPNIIGTDKWTLEPSLHLFQQPVNVILHVCLQHLQVTNHQTLDRWRLELLLVSCRPNHMSRIEIQSISQGFSVVNMTFKTTLDVWYSLPNNTAISFIGFVWNDIPEPETISPTEKAVETLPGERNGLFNNEPLGSRTETVPLFGSRKVLR</sequence>
<protein>
    <recommendedName>
        <fullName evidence="3">Caspase</fullName>
    </recommendedName>
</protein>
<dbReference type="Proteomes" id="UP000554235">
    <property type="component" value="Unassembled WGS sequence"/>
</dbReference>
<dbReference type="OrthoDB" id="4760831at2759"/>
<comment type="caution">
    <text evidence="1">The sequence shown here is derived from an EMBL/GenBank/DDBJ whole genome shotgun (WGS) entry which is preliminary data.</text>
</comment>
<organism evidence="1 2">
    <name type="scientific">Fusarium albosuccineum</name>
    <dbReference type="NCBI Taxonomy" id="1237068"/>
    <lineage>
        <taxon>Eukaryota</taxon>
        <taxon>Fungi</taxon>
        <taxon>Dikarya</taxon>
        <taxon>Ascomycota</taxon>
        <taxon>Pezizomycotina</taxon>
        <taxon>Sordariomycetes</taxon>
        <taxon>Hypocreomycetidae</taxon>
        <taxon>Hypocreales</taxon>
        <taxon>Nectriaceae</taxon>
        <taxon>Fusarium</taxon>
        <taxon>Fusarium decemcellulare species complex</taxon>
    </lineage>
</organism>
<gene>
    <name evidence="1" type="ORF">FALBO_8597</name>
</gene>
<keyword evidence="2" id="KW-1185">Reference proteome</keyword>
<name>A0A8H4LAI4_9HYPO</name>
<reference evidence="1 2" key="1">
    <citation type="submission" date="2020-01" db="EMBL/GenBank/DDBJ databases">
        <title>Identification and distribution of gene clusters putatively required for synthesis of sphingolipid metabolism inhibitors in phylogenetically diverse species of the filamentous fungus Fusarium.</title>
        <authorList>
            <person name="Kim H.-S."/>
            <person name="Busman M."/>
            <person name="Brown D.W."/>
            <person name="Divon H."/>
            <person name="Uhlig S."/>
            <person name="Proctor R.H."/>
        </authorList>
    </citation>
    <scope>NUCLEOTIDE SEQUENCE [LARGE SCALE GENOMIC DNA]</scope>
    <source>
        <strain evidence="1 2">NRRL 20459</strain>
    </source>
</reference>
<proteinExistence type="predicted"/>
<evidence type="ECO:0000313" key="2">
    <source>
        <dbReference type="Proteomes" id="UP000554235"/>
    </source>
</evidence>
<evidence type="ECO:0008006" key="3">
    <source>
        <dbReference type="Google" id="ProtNLM"/>
    </source>
</evidence>
<dbReference type="Gene3D" id="3.40.50.1460">
    <property type="match status" value="1"/>
</dbReference>